<dbReference type="InterPro" id="IPR004481">
    <property type="entry name" value="K/Na/Ca-exchanger"/>
</dbReference>
<dbReference type="GO" id="GO:0005262">
    <property type="term" value="F:calcium channel activity"/>
    <property type="evidence" value="ECO:0007669"/>
    <property type="project" value="TreeGrafter"/>
</dbReference>
<feature type="transmembrane region" description="Helical" evidence="5">
    <location>
        <begin position="203"/>
        <end position="221"/>
    </location>
</feature>
<feature type="transmembrane region" description="Helical" evidence="5">
    <location>
        <begin position="71"/>
        <end position="94"/>
    </location>
</feature>
<dbReference type="Proteomes" id="UP000179023">
    <property type="component" value="Unassembled WGS sequence"/>
</dbReference>
<feature type="transmembrane region" description="Helical" evidence="5">
    <location>
        <begin position="110"/>
        <end position="128"/>
    </location>
</feature>
<feature type="transmembrane region" description="Helical" evidence="5">
    <location>
        <begin position="296"/>
        <end position="317"/>
    </location>
</feature>
<gene>
    <name evidence="7" type="ORF">A3C07_02090</name>
</gene>
<feature type="domain" description="Sodium/calcium exchanger membrane region" evidence="6">
    <location>
        <begin position="9"/>
        <end position="143"/>
    </location>
</feature>
<dbReference type="Pfam" id="PF01699">
    <property type="entry name" value="Na_Ca_ex"/>
    <property type="match status" value="2"/>
</dbReference>
<dbReference type="EMBL" id="MHQI01000006">
    <property type="protein sequence ID" value="OHA00812.1"/>
    <property type="molecule type" value="Genomic_DNA"/>
</dbReference>
<keyword evidence="2 5" id="KW-0812">Transmembrane</keyword>
<feature type="transmembrane region" description="Helical" evidence="5">
    <location>
        <begin position="265"/>
        <end position="284"/>
    </location>
</feature>
<evidence type="ECO:0000256" key="5">
    <source>
        <dbReference type="SAM" id="Phobius"/>
    </source>
</evidence>
<comment type="subcellular location">
    <subcellularLocation>
        <location evidence="1">Membrane</location>
        <topology evidence="1">Multi-pass membrane protein</topology>
    </subcellularLocation>
</comment>
<feature type="transmembrane region" description="Helical" evidence="5">
    <location>
        <begin position="6"/>
        <end position="26"/>
    </location>
</feature>
<evidence type="ECO:0000256" key="1">
    <source>
        <dbReference type="ARBA" id="ARBA00004141"/>
    </source>
</evidence>
<dbReference type="PANTHER" id="PTHR10846">
    <property type="entry name" value="SODIUM/POTASSIUM/CALCIUM EXCHANGER"/>
    <property type="match status" value="1"/>
</dbReference>
<evidence type="ECO:0000313" key="8">
    <source>
        <dbReference type="Proteomes" id="UP000179023"/>
    </source>
</evidence>
<evidence type="ECO:0000259" key="6">
    <source>
        <dbReference type="Pfam" id="PF01699"/>
    </source>
</evidence>
<protein>
    <recommendedName>
        <fullName evidence="6">Sodium/calcium exchanger membrane region domain-containing protein</fullName>
    </recommendedName>
</protein>
<evidence type="ECO:0000313" key="7">
    <source>
        <dbReference type="EMBL" id="OHA00812.1"/>
    </source>
</evidence>
<dbReference type="InterPro" id="IPR004837">
    <property type="entry name" value="NaCa_Exmemb"/>
</dbReference>
<evidence type="ECO:0000256" key="3">
    <source>
        <dbReference type="ARBA" id="ARBA00022989"/>
    </source>
</evidence>
<organism evidence="7 8">
    <name type="scientific">Candidatus Sungbacteria bacterium RIFCSPHIGHO2_02_FULL_47_11</name>
    <dbReference type="NCBI Taxonomy" id="1802270"/>
    <lineage>
        <taxon>Bacteria</taxon>
        <taxon>Candidatus Sungiibacteriota</taxon>
    </lineage>
</organism>
<feature type="transmembrane region" description="Helical" evidence="5">
    <location>
        <begin position="134"/>
        <end position="150"/>
    </location>
</feature>
<reference evidence="7 8" key="1">
    <citation type="journal article" date="2016" name="Nat. Commun.">
        <title>Thousands of microbial genomes shed light on interconnected biogeochemical processes in an aquifer system.</title>
        <authorList>
            <person name="Anantharaman K."/>
            <person name="Brown C.T."/>
            <person name="Hug L.A."/>
            <person name="Sharon I."/>
            <person name="Castelle C.J."/>
            <person name="Probst A.J."/>
            <person name="Thomas B.C."/>
            <person name="Singh A."/>
            <person name="Wilkins M.J."/>
            <person name="Karaoz U."/>
            <person name="Brodie E.L."/>
            <person name="Williams K.H."/>
            <person name="Hubbard S.S."/>
            <person name="Banfield J.F."/>
        </authorList>
    </citation>
    <scope>NUCLEOTIDE SEQUENCE [LARGE SCALE GENOMIC DNA]</scope>
</reference>
<dbReference type="Gene3D" id="1.20.1420.30">
    <property type="entry name" value="NCX, central ion-binding region"/>
    <property type="match status" value="1"/>
</dbReference>
<feature type="transmembrane region" description="Helical" evidence="5">
    <location>
        <begin position="38"/>
        <end position="65"/>
    </location>
</feature>
<evidence type="ECO:0000256" key="4">
    <source>
        <dbReference type="ARBA" id="ARBA00023136"/>
    </source>
</evidence>
<keyword evidence="4 5" id="KW-0472">Membrane</keyword>
<keyword evidence="3 5" id="KW-1133">Transmembrane helix</keyword>
<dbReference type="STRING" id="1802270.A3C07_02090"/>
<dbReference type="GO" id="GO:0005886">
    <property type="term" value="C:plasma membrane"/>
    <property type="evidence" value="ECO:0007669"/>
    <property type="project" value="TreeGrafter"/>
</dbReference>
<sequence length="321" mass="34757">MPQLLLYSLLFVGSLLVVVQGSRLVIRHATPIARSLRLSDFATSFLVVGVLSAFPETTISVISAFENVPTLGLGLIFGSNVADLTLVFGIAALFTTRGITVRSDFLKKDFIFIIPLLIPILLGFDGFFSRFDGVILILGGVVFFMVLYTMGHRPSFGPDAAPDHHTFKHIFLFMIGIIALLGAAYGTVVFAERIAILLRIPEVLIGLSLITLGTTIPELSFSINAAKTQHGELVLGDILGVVITDATIVLGLMAILNPYAFDRRLIFVTGFAMVLAAIISLNFMRSGRTLGKREGVSLILLYIFFLSVEFSLQGGAINFTP</sequence>
<dbReference type="InterPro" id="IPR044880">
    <property type="entry name" value="NCX_ion-bd_dom_sf"/>
</dbReference>
<name>A0A1G2KQC7_9BACT</name>
<dbReference type="PANTHER" id="PTHR10846:SF8">
    <property type="entry name" value="INNER MEMBRANE PROTEIN YRBG"/>
    <property type="match status" value="1"/>
</dbReference>
<evidence type="ECO:0000256" key="2">
    <source>
        <dbReference type="ARBA" id="ARBA00022692"/>
    </source>
</evidence>
<feature type="domain" description="Sodium/calcium exchanger membrane region" evidence="6">
    <location>
        <begin position="169"/>
        <end position="307"/>
    </location>
</feature>
<dbReference type="AlphaFoldDB" id="A0A1G2KQC7"/>
<proteinExistence type="predicted"/>
<dbReference type="GO" id="GO:0008273">
    <property type="term" value="F:calcium, potassium:sodium antiporter activity"/>
    <property type="evidence" value="ECO:0007669"/>
    <property type="project" value="TreeGrafter"/>
</dbReference>
<comment type="caution">
    <text evidence="7">The sequence shown here is derived from an EMBL/GenBank/DDBJ whole genome shotgun (WGS) entry which is preliminary data.</text>
</comment>
<accession>A0A1G2KQC7</accession>
<feature type="transmembrane region" description="Helical" evidence="5">
    <location>
        <begin position="170"/>
        <end position="191"/>
    </location>
</feature>
<dbReference type="GO" id="GO:0006874">
    <property type="term" value="P:intracellular calcium ion homeostasis"/>
    <property type="evidence" value="ECO:0007669"/>
    <property type="project" value="TreeGrafter"/>
</dbReference>
<feature type="transmembrane region" description="Helical" evidence="5">
    <location>
        <begin position="233"/>
        <end position="259"/>
    </location>
</feature>